<dbReference type="AlphaFoldDB" id="A0A081C3S9"/>
<evidence type="ECO:0000313" key="2">
    <source>
        <dbReference type="Proteomes" id="UP000030661"/>
    </source>
</evidence>
<keyword evidence="2" id="KW-1185">Reference proteome</keyword>
<gene>
    <name evidence="1" type="ORF">U27_06211</name>
</gene>
<dbReference type="Proteomes" id="UP000030661">
    <property type="component" value="Unassembled WGS sequence"/>
</dbReference>
<accession>A0A081C3S9</accession>
<name>A0A081C3S9_VECG1</name>
<dbReference type="HOGENOM" id="CLU_3402235_0_0_0"/>
<organism evidence="1 2">
    <name type="scientific">Vecturithrix granuli</name>
    <dbReference type="NCBI Taxonomy" id="1499967"/>
    <lineage>
        <taxon>Bacteria</taxon>
        <taxon>Candidatus Moduliflexota</taxon>
        <taxon>Candidatus Vecturitrichia</taxon>
        <taxon>Candidatus Vecturitrichales</taxon>
        <taxon>Candidatus Vecturitrichaceae</taxon>
        <taxon>Candidatus Vecturithrix</taxon>
    </lineage>
</organism>
<protein>
    <submittedName>
        <fullName evidence="1">Uncharacterized protein</fullName>
    </submittedName>
</protein>
<proteinExistence type="predicted"/>
<evidence type="ECO:0000313" key="1">
    <source>
        <dbReference type="EMBL" id="GAK59234.1"/>
    </source>
</evidence>
<dbReference type="EMBL" id="DF820469">
    <property type="protein sequence ID" value="GAK59234.1"/>
    <property type="molecule type" value="Genomic_DNA"/>
</dbReference>
<sequence>MCFGKHTTVDEKSLFRSDQMSREIPFRASA</sequence>
<reference evidence="1 2" key="1">
    <citation type="journal article" date="2015" name="PeerJ">
        <title>First genomic representation of candidate bacterial phylum KSB3 points to enhanced environmental sensing as a trigger of wastewater bulking.</title>
        <authorList>
            <person name="Sekiguchi Y."/>
            <person name="Ohashi A."/>
            <person name="Parks D.H."/>
            <person name="Yamauchi T."/>
            <person name="Tyson G.W."/>
            <person name="Hugenholtz P."/>
        </authorList>
    </citation>
    <scope>NUCLEOTIDE SEQUENCE [LARGE SCALE GENOMIC DNA]</scope>
</reference>